<sequence>MKYAYAGSAAYTHDAYARSDDYLAMLVSARQEAEALLGSGILDPTATTIAEIGPGNGRRSGAFLARLADGGRPCRRYLALDFSATLLSLACARLTHSAGAAMTVDARLWDIECGSSDQVERWRPADGPVVSCLLGHTLGNVDSPAAALGNIHAGLRPGDVLLVSVLLRCDEGTATTLAPYRSQAFRAAALEPLLAAGIAEADLEFDLSFHDGVVTGAAVLEREVVVDGACLPAGHRIHCFQSRRFSCSDVTGAVAQAGWHVRDVVTEPGGVHLVVTATRG</sequence>
<dbReference type="EMBL" id="JAFEUC010000008">
    <property type="protein sequence ID" value="MBM7078267.1"/>
    <property type="molecule type" value="Genomic_DNA"/>
</dbReference>
<evidence type="ECO:0000313" key="2">
    <source>
        <dbReference type="EMBL" id="MBM7078267.1"/>
    </source>
</evidence>
<dbReference type="InterPro" id="IPR029063">
    <property type="entry name" value="SAM-dependent_MTases_sf"/>
</dbReference>
<dbReference type="SUPFAM" id="SSF53335">
    <property type="entry name" value="S-adenosyl-L-methionine-dependent methyltransferases"/>
    <property type="match status" value="1"/>
</dbReference>
<feature type="domain" description="Histidine-specific methyltransferase SAM-dependent" evidence="1">
    <location>
        <begin position="45"/>
        <end position="170"/>
    </location>
</feature>
<accession>A0ABS2IV96</accession>
<comment type="caution">
    <text evidence="2">The sequence shown here is derived from an EMBL/GenBank/DDBJ whole genome shotgun (WGS) entry which is preliminary data.</text>
</comment>
<dbReference type="InterPro" id="IPR019257">
    <property type="entry name" value="MeTrfase_dom"/>
</dbReference>
<dbReference type="Proteomes" id="UP001518872">
    <property type="component" value="Unassembled WGS sequence"/>
</dbReference>
<evidence type="ECO:0000313" key="3">
    <source>
        <dbReference type="Proteomes" id="UP001518872"/>
    </source>
</evidence>
<dbReference type="Pfam" id="PF10017">
    <property type="entry name" value="Methyltransf_33"/>
    <property type="match status" value="1"/>
</dbReference>
<reference evidence="2 3" key="1">
    <citation type="submission" date="2021-02" db="EMBL/GenBank/DDBJ databases">
        <authorList>
            <person name="Ra J.-S."/>
        </authorList>
    </citation>
    <scope>NUCLEOTIDE SEQUENCE [LARGE SCALE GENOMIC DNA]</scope>
    <source>
        <strain evidence="2 3">MMS20-R1-14</strain>
    </source>
</reference>
<dbReference type="Gene3D" id="3.40.50.150">
    <property type="entry name" value="Vaccinia Virus protein VP39"/>
    <property type="match status" value="1"/>
</dbReference>
<proteinExistence type="predicted"/>
<keyword evidence="3" id="KW-1185">Reference proteome</keyword>
<dbReference type="RefSeq" id="WP_204926159.1">
    <property type="nucleotide sequence ID" value="NZ_JAFEUC010000008.1"/>
</dbReference>
<evidence type="ECO:0000259" key="1">
    <source>
        <dbReference type="Pfam" id="PF10017"/>
    </source>
</evidence>
<protein>
    <submittedName>
        <fullName evidence="2">L-histidine N(Alpha)-methyltransferase</fullName>
    </submittedName>
</protein>
<organism evidence="2 3">
    <name type="scientific">Micromonospora humida</name>
    <dbReference type="NCBI Taxonomy" id="2809018"/>
    <lineage>
        <taxon>Bacteria</taxon>
        <taxon>Bacillati</taxon>
        <taxon>Actinomycetota</taxon>
        <taxon>Actinomycetes</taxon>
        <taxon>Micromonosporales</taxon>
        <taxon>Micromonosporaceae</taxon>
        <taxon>Micromonospora</taxon>
    </lineage>
</organism>
<name>A0ABS2IV96_9ACTN</name>
<gene>
    <name evidence="2" type="ORF">JQX11_18240</name>
</gene>